<dbReference type="PANTHER" id="PTHR37317:SF1">
    <property type="entry name" value="ZINC-RIBBON DOMAIN-CONTAINING PROTEIN-RELATED"/>
    <property type="match status" value="1"/>
</dbReference>
<feature type="domain" description="Treble clef zinc finger" evidence="1">
    <location>
        <begin position="370"/>
        <end position="424"/>
    </location>
</feature>
<organism evidence="2 3">
    <name type="scientific">Porcincola intestinalis</name>
    <dbReference type="NCBI Taxonomy" id="2606632"/>
    <lineage>
        <taxon>Bacteria</taxon>
        <taxon>Bacillati</taxon>
        <taxon>Bacillota</taxon>
        <taxon>Clostridia</taxon>
        <taxon>Lachnospirales</taxon>
        <taxon>Lachnospiraceae</taxon>
        <taxon>Porcincola</taxon>
    </lineage>
</organism>
<dbReference type="InterPro" id="IPR025487">
    <property type="entry name" value="DUF4379"/>
</dbReference>
<feature type="domain" description="Treble clef zinc finger" evidence="1">
    <location>
        <begin position="441"/>
        <end position="493"/>
    </location>
</feature>
<dbReference type="Pfam" id="PF14311">
    <property type="entry name" value="DUF4379"/>
    <property type="match status" value="8"/>
</dbReference>
<gene>
    <name evidence="2" type="ORF">FYJ35_02010</name>
</gene>
<evidence type="ECO:0000259" key="1">
    <source>
        <dbReference type="Pfam" id="PF14311"/>
    </source>
</evidence>
<feature type="domain" description="Treble clef zinc finger" evidence="1">
    <location>
        <begin position="301"/>
        <end position="354"/>
    </location>
</feature>
<feature type="domain" description="Treble clef zinc finger" evidence="1">
    <location>
        <begin position="163"/>
        <end position="215"/>
    </location>
</feature>
<keyword evidence="3" id="KW-1185">Reference proteome</keyword>
<dbReference type="AlphaFoldDB" id="A0A6L5X4A8"/>
<reference evidence="2 3" key="1">
    <citation type="submission" date="2019-08" db="EMBL/GenBank/DDBJ databases">
        <title>In-depth cultivation of the pig gut microbiome towards novel bacterial diversity and tailored functional studies.</title>
        <authorList>
            <person name="Wylensek D."/>
            <person name="Hitch T.C.A."/>
            <person name="Clavel T."/>
        </authorList>
    </citation>
    <scope>NUCLEOTIDE SEQUENCE [LARGE SCALE GENOMIC DNA]</scope>
    <source>
        <strain evidence="2 3">Oil+RF-744-WCA-WT-11</strain>
    </source>
</reference>
<comment type="caution">
    <text evidence="2">The sequence shown here is derived from an EMBL/GenBank/DDBJ whole genome shotgun (WGS) entry which is preliminary data.</text>
</comment>
<feature type="domain" description="Treble clef zinc finger" evidence="1">
    <location>
        <begin position="92"/>
        <end position="145"/>
    </location>
</feature>
<evidence type="ECO:0000313" key="3">
    <source>
        <dbReference type="Proteomes" id="UP000481852"/>
    </source>
</evidence>
<feature type="domain" description="Treble clef zinc finger" evidence="1">
    <location>
        <begin position="510"/>
        <end position="563"/>
    </location>
</feature>
<dbReference type="EMBL" id="VULZ01000001">
    <property type="protein sequence ID" value="MSS13826.1"/>
    <property type="molecule type" value="Genomic_DNA"/>
</dbReference>
<protein>
    <recommendedName>
        <fullName evidence="1">Treble clef zinc finger domain-containing protein</fullName>
    </recommendedName>
</protein>
<name>A0A6L5X4A8_9FIRM</name>
<dbReference type="PANTHER" id="PTHR37317">
    <property type="entry name" value="BLR8090 PROTEIN"/>
    <property type="match status" value="1"/>
</dbReference>
<dbReference type="Proteomes" id="UP000481852">
    <property type="component" value="Unassembled WGS sequence"/>
</dbReference>
<feature type="domain" description="Treble clef zinc finger" evidence="1">
    <location>
        <begin position="20"/>
        <end position="73"/>
    </location>
</feature>
<accession>A0A6L5X4A8</accession>
<sequence>METPDMDSGKKDLASLYPEIAAQWDPEKNGDLSPEQVLPGSGKRIYWICEAGHSWQTAVYHRTEGHGCPICSAREAALKRGMNDLLTVSPELAAQWHGTKNGALGPADVTSHSGRKVWWQCGKGHEWAASVNGRQKGRGCPYCAGNRILLGYNDLVSINAPFLSEWDYEKNGELRPEIFGRGSTRKVWWKCSEGHSWKAAVYSRTSGSGCPYCAGNIVEPGVNDIRSRVPEWLSEWDFERNDTDPGETAVTSAKKVWWKCVKGHAYLSSPSCRIRGHGCVYCAGKEILPGFNDFASGYPELLEEWDYRKNRVDPSEITRFTHSRVWWIDAKGHEWMASVANRAAGNGCPYCAGRKVLGGFNDLAGCYPEIALEWDDEKNGNLRPAEVTSSSNRLVWWRCGAGHSWRASVAGRTGGNGCPYCGNRKVWSGFNDLLSCMPETAREWDAQKNGGLKPDEVTFRTGRLVWWKCGEGHSYRMSVYSRWKGKGCPYCGGTKVLSGFNDLRTVTPWIAEEWDDGRNGDLKPEDVFPYTNRKVWWKCENGHHWKSTVNSRQKGSGCPYCHGILPRTPHFIS</sequence>
<evidence type="ECO:0000313" key="2">
    <source>
        <dbReference type="EMBL" id="MSS13826.1"/>
    </source>
</evidence>
<proteinExistence type="predicted"/>
<feature type="domain" description="Treble clef zinc finger" evidence="1">
    <location>
        <begin position="233"/>
        <end position="285"/>
    </location>
</feature>